<gene>
    <name evidence="2" type="ORF">EYF80_045308</name>
</gene>
<evidence type="ECO:0000256" key="1">
    <source>
        <dbReference type="SAM" id="MobiDB-lite"/>
    </source>
</evidence>
<dbReference type="EMBL" id="SRLO01000899">
    <property type="protein sequence ID" value="TNN44486.1"/>
    <property type="molecule type" value="Genomic_DNA"/>
</dbReference>
<evidence type="ECO:0000313" key="3">
    <source>
        <dbReference type="Proteomes" id="UP000314294"/>
    </source>
</evidence>
<name>A0A4Z2FTD8_9TELE</name>
<feature type="compositionally biased region" description="Polar residues" evidence="1">
    <location>
        <begin position="65"/>
        <end position="77"/>
    </location>
</feature>
<organism evidence="2 3">
    <name type="scientific">Liparis tanakae</name>
    <name type="common">Tanaka's snailfish</name>
    <dbReference type="NCBI Taxonomy" id="230148"/>
    <lineage>
        <taxon>Eukaryota</taxon>
        <taxon>Metazoa</taxon>
        <taxon>Chordata</taxon>
        <taxon>Craniata</taxon>
        <taxon>Vertebrata</taxon>
        <taxon>Euteleostomi</taxon>
        <taxon>Actinopterygii</taxon>
        <taxon>Neopterygii</taxon>
        <taxon>Teleostei</taxon>
        <taxon>Neoteleostei</taxon>
        <taxon>Acanthomorphata</taxon>
        <taxon>Eupercaria</taxon>
        <taxon>Perciformes</taxon>
        <taxon>Cottioidei</taxon>
        <taxon>Cottales</taxon>
        <taxon>Liparidae</taxon>
        <taxon>Liparis</taxon>
    </lineage>
</organism>
<feature type="region of interest" description="Disordered" evidence="1">
    <location>
        <begin position="52"/>
        <end position="77"/>
    </location>
</feature>
<sequence>MHLLSGLAAVDTKKHVLKKHSLLVTSRRRRRKAQAELCLAFDRRNSEYRLENSMSPSCLRRSGPADSSSCLETHSTV</sequence>
<dbReference type="Proteomes" id="UP000314294">
    <property type="component" value="Unassembled WGS sequence"/>
</dbReference>
<reference evidence="2 3" key="1">
    <citation type="submission" date="2019-03" db="EMBL/GenBank/DDBJ databases">
        <title>First draft genome of Liparis tanakae, snailfish: a comprehensive survey of snailfish specific genes.</title>
        <authorList>
            <person name="Kim W."/>
            <person name="Song I."/>
            <person name="Jeong J.-H."/>
            <person name="Kim D."/>
            <person name="Kim S."/>
            <person name="Ryu S."/>
            <person name="Song J.Y."/>
            <person name="Lee S.K."/>
        </authorList>
    </citation>
    <scope>NUCLEOTIDE SEQUENCE [LARGE SCALE GENOMIC DNA]</scope>
    <source>
        <tissue evidence="2">Muscle</tissue>
    </source>
</reference>
<protein>
    <submittedName>
        <fullName evidence="2">Uncharacterized protein</fullName>
    </submittedName>
</protein>
<evidence type="ECO:0000313" key="2">
    <source>
        <dbReference type="EMBL" id="TNN44486.1"/>
    </source>
</evidence>
<comment type="caution">
    <text evidence="2">The sequence shown here is derived from an EMBL/GenBank/DDBJ whole genome shotgun (WGS) entry which is preliminary data.</text>
</comment>
<accession>A0A4Z2FTD8</accession>
<keyword evidence="3" id="KW-1185">Reference proteome</keyword>
<proteinExistence type="predicted"/>
<dbReference type="AlphaFoldDB" id="A0A4Z2FTD8"/>